<organism evidence="1 2">
    <name type="scientific">Nephila pilipes</name>
    <name type="common">Giant wood spider</name>
    <name type="synonym">Nephila maculata</name>
    <dbReference type="NCBI Taxonomy" id="299642"/>
    <lineage>
        <taxon>Eukaryota</taxon>
        <taxon>Metazoa</taxon>
        <taxon>Ecdysozoa</taxon>
        <taxon>Arthropoda</taxon>
        <taxon>Chelicerata</taxon>
        <taxon>Arachnida</taxon>
        <taxon>Araneae</taxon>
        <taxon>Araneomorphae</taxon>
        <taxon>Entelegynae</taxon>
        <taxon>Araneoidea</taxon>
        <taxon>Nephilidae</taxon>
        <taxon>Nephila</taxon>
    </lineage>
</organism>
<protein>
    <submittedName>
        <fullName evidence="1">Uncharacterized protein</fullName>
    </submittedName>
</protein>
<evidence type="ECO:0000313" key="2">
    <source>
        <dbReference type="Proteomes" id="UP000887013"/>
    </source>
</evidence>
<sequence>MPQRLQCKRVWKGKVEKNHYTFSYPLGKEPPSEFVQLCQNLVHETFPATKGSVFTLAYLLCRNETVSEPCHKYSSTTFVREQLLGDGISAEAEILH</sequence>
<name>A0A8X6M8Q8_NEPPI</name>
<comment type="caution">
    <text evidence="1">The sequence shown here is derived from an EMBL/GenBank/DDBJ whole genome shotgun (WGS) entry which is preliminary data.</text>
</comment>
<proteinExistence type="predicted"/>
<dbReference type="AlphaFoldDB" id="A0A8X6M8Q8"/>
<dbReference type="EMBL" id="BMAW01088948">
    <property type="protein sequence ID" value="GFS37338.1"/>
    <property type="molecule type" value="Genomic_DNA"/>
</dbReference>
<dbReference type="Proteomes" id="UP000887013">
    <property type="component" value="Unassembled WGS sequence"/>
</dbReference>
<evidence type="ECO:0000313" key="1">
    <source>
        <dbReference type="EMBL" id="GFS37338.1"/>
    </source>
</evidence>
<accession>A0A8X6M8Q8</accession>
<reference evidence="1" key="1">
    <citation type="submission" date="2020-08" db="EMBL/GenBank/DDBJ databases">
        <title>Multicomponent nature underlies the extraordinary mechanical properties of spider dragline silk.</title>
        <authorList>
            <person name="Kono N."/>
            <person name="Nakamura H."/>
            <person name="Mori M."/>
            <person name="Yoshida Y."/>
            <person name="Ohtoshi R."/>
            <person name="Malay A.D."/>
            <person name="Moran D.A.P."/>
            <person name="Tomita M."/>
            <person name="Numata K."/>
            <person name="Arakawa K."/>
        </authorList>
    </citation>
    <scope>NUCLEOTIDE SEQUENCE</scope>
</reference>
<keyword evidence="2" id="KW-1185">Reference proteome</keyword>
<gene>
    <name evidence="1" type="ORF">NPIL_639891</name>
</gene>